<reference evidence="2 3" key="1">
    <citation type="submission" date="2023-01" db="EMBL/GenBank/DDBJ databases">
        <authorList>
            <person name="Whitehead M."/>
        </authorList>
    </citation>
    <scope>NUCLEOTIDE SEQUENCE [LARGE SCALE GENOMIC DNA]</scope>
</reference>
<proteinExistence type="inferred from homology"/>
<dbReference type="EMBL" id="CARXXK010000002">
    <property type="protein sequence ID" value="CAI6355878.1"/>
    <property type="molecule type" value="Genomic_DNA"/>
</dbReference>
<comment type="similarity">
    <text evidence="1">Belongs to the FAM136 family.</text>
</comment>
<comment type="caution">
    <text evidence="2">The sequence shown here is derived from an EMBL/GenBank/DDBJ whole genome shotgun (WGS) entry which is preliminary data.</text>
</comment>
<dbReference type="PANTHER" id="PTHR21096:SF0">
    <property type="entry name" value="PROTEIN FAM136A"/>
    <property type="match status" value="1"/>
</dbReference>
<evidence type="ECO:0008006" key="4">
    <source>
        <dbReference type="Google" id="ProtNLM"/>
    </source>
</evidence>
<dbReference type="GO" id="GO:0005737">
    <property type="term" value="C:cytoplasm"/>
    <property type="evidence" value="ECO:0007669"/>
    <property type="project" value="TreeGrafter"/>
</dbReference>
<dbReference type="Proteomes" id="UP001160148">
    <property type="component" value="Unassembled WGS sequence"/>
</dbReference>
<evidence type="ECO:0000313" key="3">
    <source>
        <dbReference type="Proteomes" id="UP001160148"/>
    </source>
</evidence>
<dbReference type="AlphaFoldDB" id="A0AAV0WJ64"/>
<keyword evidence="3" id="KW-1185">Reference proteome</keyword>
<accession>A0AAV0WJ64</accession>
<organism evidence="2 3">
    <name type="scientific">Macrosiphum euphorbiae</name>
    <name type="common">potato aphid</name>
    <dbReference type="NCBI Taxonomy" id="13131"/>
    <lineage>
        <taxon>Eukaryota</taxon>
        <taxon>Metazoa</taxon>
        <taxon>Ecdysozoa</taxon>
        <taxon>Arthropoda</taxon>
        <taxon>Hexapoda</taxon>
        <taxon>Insecta</taxon>
        <taxon>Pterygota</taxon>
        <taxon>Neoptera</taxon>
        <taxon>Paraneoptera</taxon>
        <taxon>Hemiptera</taxon>
        <taxon>Sternorrhyncha</taxon>
        <taxon>Aphidomorpha</taxon>
        <taxon>Aphidoidea</taxon>
        <taxon>Aphididae</taxon>
        <taxon>Macrosiphini</taxon>
        <taxon>Macrosiphum</taxon>
    </lineage>
</organism>
<evidence type="ECO:0000256" key="1">
    <source>
        <dbReference type="ARBA" id="ARBA00009952"/>
    </source>
</evidence>
<name>A0AAV0WJ64_9HEMI</name>
<protein>
    <recommendedName>
        <fullName evidence="4">Mitochondrial import inner membrane translocase subunit</fullName>
    </recommendedName>
</protein>
<dbReference type="InterPro" id="IPR008560">
    <property type="entry name" value="DUF842_euk"/>
</dbReference>
<dbReference type="PANTHER" id="PTHR21096">
    <property type="entry name" value="PROTEIN FAM136A"/>
    <property type="match status" value="1"/>
</dbReference>
<dbReference type="Pfam" id="PF05811">
    <property type="entry name" value="DUF842"/>
    <property type="match status" value="1"/>
</dbReference>
<gene>
    <name evidence="2" type="ORF">MEUPH1_LOCUS11685</name>
</gene>
<evidence type="ECO:0000313" key="2">
    <source>
        <dbReference type="EMBL" id="CAI6355878.1"/>
    </source>
</evidence>
<sequence>MKIVQGRTAARNYVQNEFNKWQHRIQRCVQDCGDAAMDKMPSERNRSENELNKYIKEAEGCTSQCFTKYITILPQLSNKIVDNLSNKKM</sequence>